<reference evidence="3 4" key="1">
    <citation type="submission" date="2023-03" db="EMBL/GenBank/DDBJ databases">
        <title>Genome sequence of Lichtheimia ornata CBS 291.66.</title>
        <authorList>
            <person name="Mohabir J.T."/>
            <person name="Shea T.P."/>
            <person name="Kurbessoian T."/>
            <person name="Berby B."/>
            <person name="Fontaine J."/>
            <person name="Livny J."/>
            <person name="Gnirke A."/>
            <person name="Stajich J.E."/>
            <person name="Cuomo C.A."/>
        </authorList>
    </citation>
    <scope>NUCLEOTIDE SEQUENCE [LARGE SCALE GENOMIC DNA]</scope>
    <source>
        <strain evidence="3">CBS 291.66</strain>
    </source>
</reference>
<evidence type="ECO:0000313" key="4">
    <source>
        <dbReference type="Proteomes" id="UP001234581"/>
    </source>
</evidence>
<dbReference type="InterPro" id="IPR045341">
    <property type="entry name" value="DUF6532"/>
</dbReference>
<evidence type="ECO:0000313" key="3">
    <source>
        <dbReference type="EMBL" id="KAJ8657590.1"/>
    </source>
</evidence>
<keyword evidence="4" id="KW-1185">Reference proteome</keyword>
<protein>
    <recommendedName>
        <fullName evidence="2">DUF6532 domain-containing protein</fullName>
    </recommendedName>
</protein>
<sequence>MLKRSLSPDTTDGDSVKAPRRNEPVVLAAADGGGPEMSTASPSEPLDESFLLRSPSRSRGSSQSLGESDHESYHSARSISEIESVYTDSEADDDDQDDVELDMSYQRVSIKIPPLHQDHDENENHRTFVYGVEDMDGGFGDSLRDYMLLVDAYPSVSRHDSVFTRICKQLFKVPEDEQIYVTHGVYDKYVKATANCRAKLSLIFKAVMKTYTFDATTLPERCKKSRKRQFKYMMDAMRFARKDYLSSGAILQSAALGDVIAKVFYHGRKGIQLSLKDWDDQVPRPVIAFAFVFMYINMSLLCTKKREQRSLRGRDVGAIRASLYRNTLKGIYDNGEVADWDEVQRVQTRRVRQNLESRQVSGPSSFGPMSATYEPKYQDGIYNSESDEE</sequence>
<gene>
    <name evidence="3" type="ORF">O0I10_006654</name>
</gene>
<organism evidence="3 4">
    <name type="scientific">Lichtheimia ornata</name>
    <dbReference type="NCBI Taxonomy" id="688661"/>
    <lineage>
        <taxon>Eukaryota</taxon>
        <taxon>Fungi</taxon>
        <taxon>Fungi incertae sedis</taxon>
        <taxon>Mucoromycota</taxon>
        <taxon>Mucoromycotina</taxon>
        <taxon>Mucoromycetes</taxon>
        <taxon>Mucorales</taxon>
        <taxon>Lichtheimiaceae</taxon>
        <taxon>Lichtheimia</taxon>
    </lineage>
</organism>
<feature type="compositionally biased region" description="Basic and acidic residues" evidence="1">
    <location>
        <begin position="14"/>
        <end position="23"/>
    </location>
</feature>
<evidence type="ECO:0000259" key="2">
    <source>
        <dbReference type="Pfam" id="PF20149"/>
    </source>
</evidence>
<name>A0AAD7XWZ9_9FUNG</name>
<feature type="compositionally biased region" description="Low complexity" evidence="1">
    <location>
        <begin position="49"/>
        <end position="66"/>
    </location>
</feature>
<dbReference type="EMBL" id="JARTCD010000030">
    <property type="protein sequence ID" value="KAJ8657590.1"/>
    <property type="molecule type" value="Genomic_DNA"/>
</dbReference>
<dbReference type="AlphaFoldDB" id="A0AAD7XWZ9"/>
<comment type="caution">
    <text evidence="3">The sequence shown here is derived from an EMBL/GenBank/DDBJ whole genome shotgun (WGS) entry which is preliminary data.</text>
</comment>
<dbReference type="Pfam" id="PF20149">
    <property type="entry name" value="DUF6532"/>
    <property type="match status" value="1"/>
</dbReference>
<accession>A0AAD7XWZ9</accession>
<proteinExistence type="predicted"/>
<dbReference type="Proteomes" id="UP001234581">
    <property type="component" value="Unassembled WGS sequence"/>
</dbReference>
<feature type="compositionally biased region" description="Polar residues" evidence="1">
    <location>
        <begin position="354"/>
        <end position="364"/>
    </location>
</feature>
<dbReference type="GeneID" id="83214065"/>
<feature type="region of interest" description="Disordered" evidence="1">
    <location>
        <begin position="1"/>
        <end position="96"/>
    </location>
</feature>
<feature type="region of interest" description="Disordered" evidence="1">
    <location>
        <begin position="354"/>
        <end position="389"/>
    </location>
</feature>
<feature type="domain" description="DUF6532" evidence="2">
    <location>
        <begin position="143"/>
        <end position="307"/>
    </location>
</feature>
<dbReference type="RefSeq" id="XP_058342503.1">
    <property type="nucleotide sequence ID" value="XM_058486681.1"/>
</dbReference>
<evidence type="ECO:0000256" key="1">
    <source>
        <dbReference type="SAM" id="MobiDB-lite"/>
    </source>
</evidence>